<dbReference type="InParanoid" id="G8JRI2"/>
<dbReference type="Proteomes" id="UP000006790">
    <property type="component" value="Chromosome 3"/>
</dbReference>
<dbReference type="GeneID" id="11470973"/>
<gene>
    <name evidence="1" type="ordered locus">Ecym_3258</name>
</gene>
<keyword evidence="2" id="KW-1185">Reference proteome</keyword>
<dbReference type="AlphaFoldDB" id="G8JRI2"/>
<dbReference type="KEGG" id="erc:Ecym_3258"/>
<proteinExistence type="predicted"/>
<sequence>MINLRTCWPIIRRFYIKPVSATEPMGWSYESTKKWTKPPSRNRSKDIERLRKFCTILKVEEYGLTIGNFEELEKCLYVNKNLYVMSKGNKISITELDSIGSFVLYSQISQWIDKLTELLRKNTSVIPQHIKEKKGLHPLVRKFLRQKNLLNIARISTPDSKVSNKVRLIHDHHTFYAIIGYLNLNNGQEAMTRFLDENIIKPILRDVVKM</sequence>
<evidence type="ECO:0008006" key="3">
    <source>
        <dbReference type="Google" id="ProtNLM"/>
    </source>
</evidence>
<evidence type="ECO:0000313" key="1">
    <source>
        <dbReference type="EMBL" id="AET38751.1"/>
    </source>
</evidence>
<reference evidence="2" key="1">
    <citation type="journal article" date="2012" name="G3 (Bethesda)">
        <title>Pichia sorbitophila, an interspecies yeast hybrid reveals early steps of genome resolution following polyploidization.</title>
        <authorList>
            <person name="Leh Louis V."/>
            <person name="Despons L."/>
            <person name="Friedrich A."/>
            <person name="Martin T."/>
            <person name="Durrens P."/>
            <person name="Casaregola S."/>
            <person name="Neuveglise C."/>
            <person name="Fairhead C."/>
            <person name="Marck C."/>
            <person name="Cruz J.A."/>
            <person name="Straub M.L."/>
            <person name="Kugler V."/>
            <person name="Sacerdot C."/>
            <person name="Uzunov Z."/>
            <person name="Thierry A."/>
            <person name="Weiss S."/>
            <person name="Bleykasten C."/>
            <person name="De Montigny J."/>
            <person name="Jacques N."/>
            <person name="Jung P."/>
            <person name="Lemaire M."/>
            <person name="Mallet S."/>
            <person name="Morel G."/>
            <person name="Richard G.F."/>
            <person name="Sarkar A."/>
            <person name="Savel G."/>
            <person name="Schacherer J."/>
            <person name="Seret M.L."/>
            <person name="Talla E."/>
            <person name="Samson G."/>
            <person name="Jubin C."/>
            <person name="Poulain J."/>
            <person name="Vacherie B."/>
            <person name="Barbe V."/>
            <person name="Pelletier E."/>
            <person name="Sherman D.J."/>
            <person name="Westhof E."/>
            <person name="Weissenbach J."/>
            <person name="Baret P.V."/>
            <person name="Wincker P."/>
            <person name="Gaillardin C."/>
            <person name="Dujon B."/>
            <person name="Souciet J.L."/>
        </authorList>
    </citation>
    <scope>NUCLEOTIDE SEQUENCE [LARGE SCALE GENOMIC DNA]</scope>
    <source>
        <strain evidence="2">CBS 270.75 / DBVPG 7215 / KCTC 17166 / NRRL Y-17582</strain>
    </source>
</reference>
<accession>G8JRI2</accession>
<dbReference type="HOGENOM" id="CLU_1310111_0_0_1"/>
<name>G8JRI2_ERECY</name>
<dbReference type="OMA" id="THEDHIV"/>
<dbReference type="eggNOG" id="ENOG502SC5W">
    <property type="taxonomic scope" value="Eukaryota"/>
</dbReference>
<protein>
    <recommendedName>
        <fullName evidence="3">RNase III domain-containing protein</fullName>
    </recommendedName>
</protein>
<dbReference type="EMBL" id="CP002499">
    <property type="protein sequence ID" value="AET38751.1"/>
    <property type="molecule type" value="Genomic_DNA"/>
</dbReference>
<dbReference type="OrthoDB" id="4058109at2759"/>
<evidence type="ECO:0000313" key="2">
    <source>
        <dbReference type="Proteomes" id="UP000006790"/>
    </source>
</evidence>
<organism evidence="1 2">
    <name type="scientific">Eremothecium cymbalariae (strain CBS 270.75 / DBVPG 7215 / KCTC 17166 / NRRL Y-17582)</name>
    <name type="common">Yeast</name>
    <dbReference type="NCBI Taxonomy" id="931890"/>
    <lineage>
        <taxon>Eukaryota</taxon>
        <taxon>Fungi</taxon>
        <taxon>Dikarya</taxon>
        <taxon>Ascomycota</taxon>
        <taxon>Saccharomycotina</taxon>
        <taxon>Saccharomycetes</taxon>
        <taxon>Saccharomycetales</taxon>
        <taxon>Saccharomycetaceae</taxon>
        <taxon>Eremothecium</taxon>
    </lineage>
</organism>
<dbReference type="RefSeq" id="XP_003645568.1">
    <property type="nucleotide sequence ID" value="XM_003645520.1"/>
</dbReference>